<comment type="caution">
    <text evidence="2">The sequence shown here is derived from an EMBL/GenBank/DDBJ whole genome shotgun (WGS) entry which is preliminary data.</text>
</comment>
<protein>
    <submittedName>
        <fullName evidence="2">Uncharacterized protein</fullName>
    </submittedName>
</protein>
<name>A0A917GU96_9FLAO</name>
<reference evidence="2" key="2">
    <citation type="submission" date="2020-09" db="EMBL/GenBank/DDBJ databases">
        <authorList>
            <person name="Sun Q."/>
            <person name="Zhou Y."/>
        </authorList>
    </citation>
    <scope>NUCLEOTIDE SEQUENCE</scope>
    <source>
        <strain evidence="2">CGMCC 1.12751</strain>
    </source>
</reference>
<dbReference type="EMBL" id="BMFQ01000004">
    <property type="protein sequence ID" value="GGG57085.1"/>
    <property type="molecule type" value="Genomic_DNA"/>
</dbReference>
<dbReference type="InterPro" id="IPR045749">
    <property type="entry name" value="DUF6090"/>
</dbReference>
<evidence type="ECO:0000313" key="2">
    <source>
        <dbReference type="EMBL" id="GGG57085.1"/>
    </source>
</evidence>
<gene>
    <name evidence="2" type="ORF">GCM10010976_29900</name>
</gene>
<reference evidence="2" key="1">
    <citation type="journal article" date="2014" name="Int. J. Syst. Evol. Microbiol.">
        <title>Complete genome sequence of Corynebacterium casei LMG S-19264T (=DSM 44701T), isolated from a smear-ripened cheese.</title>
        <authorList>
            <consortium name="US DOE Joint Genome Institute (JGI-PGF)"/>
            <person name="Walter F."/>
            <person name="Albersmeier A."/>
            <person name="Kalinowski J."/>
            <person name="Ruckert C."/>
        </authorList>
    </citation>
    <scope>NUCLEOTIDE SEQUENCE</scope>
    <source>
        <strain evidence="2">CGMCC 1.12751</strain>
    </source>
</reference>
<dbReference type="Proteomes" id="UP000625976">
    <property type="component" value="Unassembled WGS sequence"/>
</dbReference>
<feature type="transmembrane region" description="Helical" evidence="1">
    <location>
        <begin position="28"/>
        <end position="49"/>
    </location>
</feature>
<evidence type="ECO:0000313" key="3">
    <source>
        <dbReference type="Proteomes" id="UP000625976"/>
    </source>
</evidence>
<sequence>MIKFFRHIRKNLLNEGLPAGQAGKTTRYFKYAIGEIILVVIGILIALSINNWNGEQADHKREIKYLKSLKNEMESNLKSVNTEEQRILDYMKREAVLAKIMSSPKAVDSTSDKTIFNFYYDIYNNDVVTNIETGAINEIISSGGLQYIKNDSIRKLIASWETKTAILKLQEEFLKDTSKKIENLFFDEELISTRYFYSLYASFDTQKLGEPLGENSLKPLLQSKKFESLCLLHYGRCGVMINRIYPKYKASLNEMIDLIDRELDK</sequence>
<dbReference type="RefSeq" id="WP_188467117.1">
    <property type="nucleotide sequence ID" value="NZ_BMFQ01000004.1"/>
</dbReference>
<keyword evidence="1" id="KW-1133">Transmembrane helix</keyword>
<keyword evidence="1" id="KW-0472">Membrane</keyword>
<dbReference type="AlphaFoldDB" id="A0A917GU96"/>
<organism evidence="2 3">
    <name type="scientific">Bizionia arctica</name>
    <dbReference type="NCBI Taxonomy" id="1495645"/>
    <lineage>
        <taxon>Bacteria</taxon>
        <taxon>Pseudomonadati</taxon>
        <taxon>Bacteroidota</taxon>
        <taxon>Flavobacteriia</taxon>
        <taxon>Flavobacteriales</taxon>
        <taxon>Flavobacteriaceae</taxon>
        <taxon>Bizionia</taxon>
    </lineage>
</organism>
<evidence type="ECO:0000256" key="1">
    <source>
        <dbReference type="SAM" id="Phobius"/>
    </source>
</evidence>
<keyword evidence="1" id="KW-0812">Transmembrane</keyword>
<dbReference type="Pfam" id="PF19578">
    <property type="entry name" value="DUF6090"/>
    <property type="match status" value="1"/>
</dbReference>
<keyword evidence="3" id="KW-1185">Reference proteome</keyword>
<accession>A0A917GU96</accession>
<proteinExistence type="predicted"/>